<dbReference type="GO" id="GO:0071281">
    <property type="term" value="P:cellular response to iron ion"/>
    <property type="evidence" value="ECO:0007669"/>
    <property type="project" value="TreeGrafter"/>
</dbReference>
<feature type="chain" id="PRO_5019082180" evidence="1">
    <location>
        <begin position="20"/>
        <end position="378"/>
    </location>
</feature>
<dbReference type="PROSITE" id="PS51257">
    <property type="entry name" value="PROKAR_LIPOPROTEIN"/>
    <property type="match status" value="1"/>
</dbReference>
<dbReference type="InterPro" id="IPR002491">
    <property type="entry name" value="ABC_transptr_periplasmic_BD"/>
</dbReference>
<reference evidence="3 4" key="1">
    <citation type="submission" date="2018-08" db="EMBL/GenBank/DDBJ databases">
        <title>A genome reference for cultivated species of the human gut microbiota.</title>
        <authorList>
            <person name="Zou Y."/>
            <person name="Xue W."/>
            <person name="Luo G."/>
        </authorList>
    </citation>
    <scope>NUCLEOTIDE SEQUENCE [LARGE SCALE GENOMIC DNA]</scope>
    <source>
        <strain evidence="3 4">AF14-32</strain>
    </source>
</reference>
<keyword evidence="1" id="KW-0732">Signal</keyword>
<feature type="signal peptide" evidence="1">
    <location>
        <begin position="1"/>
        <end position="19"/>
    </location>
</feature>
<evidence type="ECO:0000256" key="1">
    <source>
        <dbReference type="SAM" id="SignalP"/>
    </source>
</evidence>
<gene>
    <name evidence="3" type="ORF">DWW10_07420</name>
</gene>
<dbReference type="Proteomes" id="UP000283850">
    <property type="component" value="Unassembled WGS sequence"/>
</dbReference>
<dbReference type="SUPFAM" id="SSF53807">
    <property type="entry name" value="Helical backbone' metal receptor"/>
    <property type="match status" value="1"/>
</dbReference>
<accession>A0A412YD50</accession>
<dbReference type="EMBL" id="QRZF01000004">
    <property type="protein sequence ID" value="RGV55367.1"/>
    <property type="molecule type" value="Genomic_DNA"/>
</dbReference>
<evidence type="ECO:0000313" key="3">
    <source>
        <dbReference type="EMBL" id="RGV55367.1"/>
    </source>
</evidence>
<dbReference type="PROSITE" id="PS50983">
    <property type="entry name" value="FE_B12_PBP"/>
    <property type="match status" value="1"/>
</dbReference>
<organism evidence="3 4">
    <name type="scientific">Bacteroides intestinalis</name>
    <dbReference type="NCBI Taxonomy" id="329854"/>
    <lineage>
        <taxon>Bacteria</taxon>
        <taxon>Pseudomonadati</taxon>
        <taxon>Bacteroidota</taxon>
        <taxon>Bacteroidia</taxon>
        <taxon>Bacteroidales</taxon>
        <taxon>Bacteroidaceae</taxon>
        <taxon>Bacteroides</taxon>
    </lineage>
</organism>
<evidence type="ECO:0000259" key="2">
    <source>
        <dbReference type="PROSITE" id="PS50983"/>
    </source>
</evidence>
<dbReference type="InterPro" id="IPR050902">
    <property type="entry name" value="ABC_Transporter_SBP"/>
</dbReference>
<feature type="domain" description="Fe/B12 periplasmic-binding" evidence="2">
    <location>
        <begin position="95"/>
        <end position="364"/>
    </location>
</feature>
<comment type="caution">
    <text evidence="3">The sequence shown here is derived from an EMBL/GenBank/DDBJ whole genome shotgun (WGS) entry which is preliminary data.</text>
</comment>
<name>A0A412YD50_9BACE</name>
<dbReference type="PANTHER" id="PTHR30535">
    <property type="entry name" value="VITAMIN B12-BINDING PROTEIN"/>
    <property type="match status" value="1"/>
</dbReference>
<dbReference type="RefSeq" id="WP_022391337.1">
    <property type="nucleotide sequence ID" value="NZ_QRZF01000004.1"/>
</dbReference>
<dbReference type="PANTHER" id="PTHR30535:SF34">
    <property type="entry name" value="MOLYBDATE-BINDING PROTEIN MOLA"/>
    <property type="match status" value="1"/>
</dbReference>
<sequence length="378" mass="42691">MKQISFFLTLWVTVLLLSACGGKNSTASGSAQGDTIPLHYSSNLSLIDYEDYIVAQLRNPWDTAKILHTYVLVDKNQPLPQELPQGTLVRTPLSKAIIYSSVHCSLLKDFGALNSIGGVCDLKYIKLPEIEEGCRNGTIADVGDGMNPNIEKIIDLHPDAILLSPFENSGGYGRVEKLNVPIIECADYMETSSLGRAEWIRFYGLLFGKKTEADAMFAAVERNYKDLQELVKPISFAPSVMCDLKTSSTWYTPGGNSTIAKLYSDAGANYIFREDTHSGSLPYPFEVIFEKGQQTDFWLIRYNQPVDKTYGELEKEFAPYAGFRPFKERNIYGCNTNRVPFYEETPFHPDWLLKDLIKIFHPSLLEGYELRYYNKLAE</sequence>
<dbReference type="Pfam" id="PF01497">
    <property type="entry name" value="Peripla_BP_2"/>
    <property type="match status" value="1"/>
</dbReference>
<evidence type="ECO:0000313" key="4">
    <source>
        <dbReference type="Proteomes" id="UP000283850"/>
    </source>
</evidence>
<dbReference type="Gene3D" id="3.40.50.1980">
    <property type="entry name" value="Nitrogenase molybdenum iron protein domain"/>
    <property type="match status" value="2"/>
</dbReference>
<protein>
    <submittedName>
        <fullName evidence="3">ABC transporter substrate-binding protein</fullName>
    </submittedName>
</protein>
<dbReference type="AlphaFoldDB" id="A0A412YD50"/>
<proteinExistence type="predicted"/>